<dbReference type="Pfam" id="PF24086">
    <property type="entry name" value="DUF7371"/>
    <property type="match status" value="1"/>
</dbReference>
<reference evidence="2" key="1">
    <citation type="journal article" date="2020" name="Stud. Mycol.">
        <title>101 Dothideomycetes genomes: a test case for predicting lifestyles and emergence of pathogens.</title>
        <authorList>
            <person name="Haridas S."/>
            <person name="Albert R."/>
            <person name="Binder M."/>
            <person name="Bloem J."/>
            <person name="Labutti K."/>
            <person name="Salamov A."/>
            <person name="Andreopoulos B."/>
            <person name="Baker S."/>
            <person name="Barry K."/>
            <person name="Bills G."/>
            <person name="Bluhm B."/>
            <person name="Cannon C."/>
            <person name="Castanera R."/>
            <person name="Culley D."/>
            <person name="Daum C."/>
            <person name="Ezra D."/>
            <person name="Gonzalez J."/>
            <person name="Henrissat B."/>
            <person name="Kuo A."/>
            <person name="Liang C."/>
            <person name="Lipzen A."/>
            <person name="Lutzoni F."/>
            <person name="Magnuson J."/>
            <person name="Mondo S."/>
            <person name="Nolan M."/>
            <person name="Ohm R."/>
            <person name="Pangilinan J."/>
            <person name="Park H.-J."/>
            <person name="Ramirez L."/>
            <person name="Alfaro M."/>
            <person name="Sun H."/>
            <person name="Tritt A."/>
            <person name="Yoshinaga Y."/>
            <person name="Zwiers L.-H."/>
            <person name="Turgeon B."/>
            <person name="Goodwin S."/>
            <person name="Spatafora J."/>
            <person name="Crous P."/>
            <person name="Grigoriev I."/>
        </authorList>
    </citation>
    <scope>NUCLEOTIDE SEQUENCE</scope>
    <source>
        <strain evidence="2">CBS 480.64</strain>
    </source>
</reference>
<feature type="non-terminal residue" evidence="2">
    <location>
        <position position="1"/>
    </location>
</feature>
<evidence type="ECO:0000313" key="3">
    <source>
        <dbReference type="Proteomes" id="UP000799421"/>
    </source>
</evidence>
<organism evidence="2 3">
    <name type="scientific">Piedraia hortae CBS 480.64</name>
    <dbReference type="NCBI Taxonomy" id="1314780"/>
    <lineage>
        <taxon>Eukaryota</taxon>
        <taxon>Fungi</taxon>
        <taxon>Dikarya</taxon>
        <taxon>Ascomycota</taxon>
        <taxon>Pezizomycotina</taxon>
        <taxon>Dothideomycetes</taxon>
        <taxon>Dothideomycetidae</taxon>
        <taxon>Capnodiales</taxon>
        <taxon>Piedraiaceae</taxon>
        <taxon>Piedraia</taxon>
    </lineage>
</organism>
<dbReference type="OrthoDB" id="5385013at2759"/>
<protein>
    <recommendedName>
        <fullName evidence="1">DUF7371 domain-containing protein</fullName>
    </recommendedName>
</protein>
<evidence type="ECO:0000259" key="1">
    <source>
        <dbReference type="Pfam" id="PF24086"/>
    </source>
</evidence>
<evidence type="ECO:0000313" key="2">
    <source>
        <dbReference type="EMBL" id="KAF2857970.1"/>
    </source>
</evidence>
<name>A0A6A7BRW4_9PEZI</name>
<keyword evidence="3" id="KW-1185">Reference proteome</keyword>
<feature type="non-terminal residue" evidence="2">
    <location>
        <position position="173"/>
    </location>
</feature>
<dbReference type="AlphaFoldDB" id="A0A6A7BRW4"/>
<feature type="domain" description="DUF7371" evidence="1">
    <location>
        <begin position="3"/>
        <end position="173"/>
    </location>
</feature>
<sequence>DIHQFPPVMRPYKHLTFSDGWVYASEAREPFTPRSSPNVGVLLSGSIKRTMTVPLGRISTGPYRALSAFWFDAFDGWFGCVTFGIGPCTFAIQGYVFDRNLGEELLAFAKNQTVPACEQARGCELRLIEFPPIFRGLSALQVKAYVGDMEQAFVMDDLHLGWADQSCEAGLKR</sequence>
<dbReference type="InterPro" id="IPR055795">
    <property type="entry name" value="DUF7371"/>
</dbReference>
<gene>
    <name evidence="2" type="ORF">K470DRAFT_200694</name>
</gene>
<proteinExistence type="predicted"/>
<accession>A0A6A7BRW4</accession>
<dbReference type="EMBL" id="MU006022">
    <property type="protein sequence ID" value="KAF2857970.1"/>
    <property type="molecule type" value="Genomic_DNA"/>
</dbReference>
<dbReference type="Proteomes" id="UP000799421">
    <property type="component" value="Unassembled WGS sequence"/>
</dbReference>